<dbReference type="InterPro" id="IPR027443">
    <property type="entry name" value="IPNS-like_sf"/>
</dbReference>
<evidence type="ECO:0000313" key="4">
    <source>
        <dbReference type="EMBL" id="KAI3946877.1"/>
    </source>
</evidence>
<evidence type="ECO:0000256" key="1">
    <source>
        <dbReference type="RuleBase" id="RU003682"/>
    </source>
</evidence>
<reference evidence="4" key="1">
    <citation type="submission" date="2022-04" db="EMBL/GenBank/DDBJ databases">
        <title>A functionally conserved STORR gene fusion in Papaver species that diverged 16.8 million years ago.</title>
        <authorList>
            <person name="Catania T."/>
        </authorList>
    </citation>
    <scope>NUCLEOTIDE SEQUENCE</scope>
    <source>
        <strain evidence="4">S-188037</strain>
    </source>
</reference>
<keyword evidence="1" id="KW-0408">Iron</keyword>
<feature type="domain" description="Fe2OG dioxygenase" evidence="3">
    <location>
        <begin position="117"/>
        <end position="216"/>
    </location>
</feature>
<keyword evidence="2" id="KW-0472">Membrane</keyword>
<protein>
    <recommendedName>
        <fullName evidence="3">Fe2OG dioxygenase domain-containing protein</fullName>
    </recommendedName>
</protein>
<dbReference type="Proteomes" id="UP001202328">
    <property type="component" value="Unassembled WGS sequence"/>
</dbReference>
<evidence type="ECO:0000259" key="3">
    <source>
        <dbReference type="PROSITE" id="PS51471"/>
    </source>
</evidence>
<dbReference type="InterPro" id="IPR050231">
    <property type="entry name" value="Iron_ascorbate_oxido_reductase"/>
</dbReference>
<keyword evidence="2" id="KW-0812">Transmembrane</keyword>
<keyword evidence="5" id="KW-1185">Reference proteome</keyword>
<dbReference type="InterPro" id="IPR005123">
    <property type="entry name" value="Oxoglu/Fe-dep_dioxygenase_dom"/>
</dbReference>
<comment type="similarity">
    <text evidence="1">Belongs to the iron/ascorbate-dependent oxidoreductase family.</text>
</comment>
<name>A0AAD4TB34_9MAGN</name>
<sequence>MLKSEDVKFFSLPQLEKDKAGPTNPFGYRNKKIGPNGDVGWIEYLLFRTNLDSTSSGLFNSLRENPSFFTFVFLIVVVCCVYKSVVKNLSTEVLRLLAYGLMIKQRNVFSRLLEDEENDSIFRLNHYPPCPNRDMVGFGEHTDPKLISVLRSNNITSLQIADKDGFWIPVPPDPNSFFINVGDYLQNSTKSRVSMIYFGGPPLKERRAPLPSLLAEGEQSLYK</sequence>
<feature type="transmembrane region" description="Helical" evidence="2">
    <location>
        <begin position="68"/>
        <end position="86"/>
    </location>
</feature>
<dbReference type="SUPFAM" id="SSF51197">
    <property type="entry name" value="Clavaminate synthase-like"/>
    <property type="match status" value="1"/>
</dbReference>
<evidence type="ECO:0000313" key="5">
    <source>
        <dbReference type="Proteomes" id="UP001202328"/>
    </source>
</evidence>
<accession>A0AAD4TB34</accession>
<dbReference type="Gene3D" id="2.60.120.330">
    <property type="entry name" value="B-lactam Antibiotic, Isopenicillin N Synthase, Chain"/>
    <property type="match status" value="1"/>
</dbReference>
<comment type="caution">
    <text evidence="4">The sequence shown here is derived from an EMBL/GenBank/DDBJ whole genome shotgun (WGS) entry which is preliminary data.</text>
</comment>
<dbReference type="Pfam" id="PF03171">
    <property type="entry name" value="2OG-FeII_Oxy"/>
    <property type="match status" value="1"/>
</dbReference>
<keyword evidence="1" id="KW-0560">Oxidoreductase</keyword>
<dbReference type="GO" id="GO:0016491">
    <property type="term" value="F:oxidoreductase activity"/>
    <property type="evidence" value="ECO:0007669"/>
    <property type="project" value="UniProtKB-KW"/>
</dbReference>
<dbReference type="InterPro" id="IPR044861">
    <property type="entry name" value="IPNS-like_FE2OG_OXY"/>
</dbReference>
<dbReference type="PANTHER" id="PTHR47990">
    <property type="entry name" value="2-OXOGLUTARATE (2OG) AND FE(II)-DEPENDENT OXYGENASE SUPERFAMILY PROTEIN-RELATED"/>
    <property type="match status" value="1"/>
</dbReference>
<dbReference type="AlphaFoldDB" id="A0AAD4TB34"/>
<proteinExistence type="inferred from homology"/>
<dbReference type="EMBL" id="JAJJMB010003633">
    <property type="protein sequence ID" value="KAI3946877.1"/>
    <property type="molecule type" value="Genomic_DNA"/>
</dbReference>
<dbReference type="GO" id="GO:0046872">
    <property type="term" value="F:metal ion binding"/>
    <property type="evidence" value="ECO:0007669"/>
    <property type="project" value="UniProtKB-KW"/>
</dbReference>
<evidence type="ECO:0000256" key="2">
    <source>
        <dbReference type="SAM" id="Phobius"/>
    </source>
</evidence>
<gene>
    <name evidence="4" type="ORF">MKW98_003440</name>
</gene>
<keyword evidence="1" id="KW-0479">Metal-binding</keyword>
<organism evidence="4 5">
    <name type="scientific">Papaver atlanticum</name>
    <dbReference type="NCBI Taxonomy" id="357466"/>
    <lineage>
        <taxon>Eukaryota</taxon>
        <taxon>Viridiplantae</taxon>
        <taxon>Streptophyta</taxon>
        <taxon>Embryophyta</taxon>
        <taxon>Tracheophyta</taxon>
        <taxon>Spermatophyta</taxon>
        <taxon>Magnoliopsida</taxon>
        <taxon>Ranunculales</taxon>
        <taxon>Papaveraceae</taxon>
        <taxon>Papaveroideae</taxon>
        <taxon>Papaver</taxon>
    </lineage>
</organism>
<keyword evidence="2" id="KW-1133">Transmembrane helix</keyword>
<dbReference type="PROSITE" id="PS51471">
    <property type="entry name" value="FE2OG_OXY"/>
    <property type="match status" value="1"/>
</dbReference>